<dbReference type="PANTHER" id="PTHR41786">
    <property type="entry name" value="MOTILITY ACCESSORY FACTOR MAF"/>
    <property type="match status" value="1"/>
</dbReference>
<comment type="caution">
    <text evidence="1">The sequence shown here is derived from an EMBL/GenBank/DDBJ whole genome shotgun (WGS) entry which is preliminary data.</text>
</comment>
<protein>
    <submittedName>
        <fullName evidence="3">DUF115 domain-containing protein</fullName>
    </submittedName>
    <submittedName>
        <fullName evidence="1">Motility associated factor glycosyltransferase family protein</fullName>
    </submittedName>
</protein>
<evidence type="ECO:0000313" key="2">
    <source>
        <dbReference type="EMBL" id="EAK6414247.1"/>
    </source>
</evidence>
<reference evidence="4" key="3">
    <citation type="submission" date="2018-08" db="EMBL/GenBank/DDBJ databases">
        <authorList>
            <consortium name="PulseNet: The National Subtyping Network for Foodborne Disease Surveillance"/>
            <person name="Tarr C.L."/>
            <person name="Trees E."/>
            <person name="Katz L.S."/>
            <person name="Carleton-Romer H.A."/>
            <person name="Stroika S."/>
            <person name="Kucerova Z."/>
            <person name="Roache K.F."/>
            <person name="Sabol A.L."/>
            <person name="Besser J."/>
            <person name="Gerner-Smidt P."/>
        </authorList>
    </citation>
    <scope>NUCLEOTIDE SEQUENCE</scope>
    <source>
        <strain evidence="4">PNUSAC005676</strain>
    </source>
</reference>
<dbReference type="Proteomes" id="UP000392616">
    <property type="component" value="Unassembled WGS sequence"/>
</dbReference>
<dbReference type="PANTHER" id="PTHR41786:SF1">
    <property type="entry name" value="6-HYDROXYMETHYLPTERIN DIPHOSPHOKINASE MPTE-LIKE DOMAIN-CONTAINING PROTEIN"/>
    <property type="match status" value="1"/>
</dbReference>
<reference evidence="1" key="1">
    <citation type="submission" date="2018-05" db="EMBL/GenBank/DDBJ databases">
        <authorList>
            <consortium name="GenomeTrakr network: Whole genome sequencing for foodborne pathogen traceback"/>
        </authorList>
    </citation>
    <scope>NUCLEOTIDE SEQUENCE</scope>
    <source>
        <strain evidence="1">NMSU-00382</strain>
    </source>
</reference>
<feature type="non-terminal residue" evidence="1">
    <location>
        <position position="1"/>
    </location>
</feature>
<dbReference type="AlphaFoldDB" id="A0A5Z0WZX2"/>
<reference evidence="2 5" key="2">
    <citation type="submission" date="2018-05" db="EMBL/GenBank/DDBJ databases">
        <authorList>
            <consortium name="NARMS: The National Antimicrobial Resistance Monitoring System"/>
        </authorList>
    </citation>
    <scope>NUCLEOTIDE SEQUENCE [LARGE SCALE GENOMIC DNA]</scope>
    <source>
        <strain evidence="2 5">CVM N62988</strain>
        <strain evidence="3">FSIS11812667</strain>
    </source>
</reference>
<gene>
    <name evidence="2" type="ORF">B7A03_09625</name>
    <name evidence="4" type="ORF">D0B19_08645</name>
    <name evidence="3" type="ORF">DY910_08290</name>
    <name evidence="1" type="ORF">FC288_09280</name>
</gene>
<name>A0A5Z0WZX2_CAMJU</name>
<dbReference type="EMBL" id="AACHYE010000042">
    <property type="protein sequence ID" value="EAK6414247.1"/>
    <property type="molecule type" value="Genomic_DNA"/>
</dbReference>
<dbReference type="EMBL" id="AACRXV010000065">
    <property type="protein sequence ID" value="EAL8730988.1"/>
    <property type="molecule type" value="Genomic_DNA"/>
</dbReference>
<dbReference type="EMBL" id="AACELV010000035">
    <property type="protein sequence ID" value="EAK2297624.1"/>
    <property type="molecule type" value="Genomic_DNA"/>
</dbReference>
<evidence type="ECO:0000313" key="3">
    <source>
        <dbReference type="EMBL" id="EAL8730988.1"/>
    </source>
</evidence>
<dbReference type="GO" id="GO:0016740">
    <property type="term" value="F:transferase activity"/>
    <property type="evidence" value="ECO:0007669"/>
    <property type="project" value="UniProtKB-KW"/>
</dbReference>
<dbReference type="EMBL" id="AACSDQ010000016">
    <property type="protein sequence ID" value="EAL8963959.1"/>
    <property type="molecule type" value="Genomic_DNA"/>
</dbReference>
<accession>A0A5Z0WZX2</accession>
<evidence type="ECO:0000313" key="5">
    <source>
        <dbReference type="Proteomes" id="UP000392616"/>
    </source>
</evidence>
<organism evidence="1">
    <name type="scientific">Campylobacter jejuni</name>
    <dbReference type="NCBI Taxonomy" id="197"/>
    <lineage>
        <taxon>Bacteria</taxon>
        <taxon>Pseudomonadati</taxon>
        <taxon>Campylobacterota</taxon>
        <taxon>Epsilonproteobacteria</taxon>
        <taxon>Campylobacterales</taxon>
        <taxon>Campylobacteraceae</taxon>
        <taxon>Campylobacter</taxon>
    </lineage>
</organism>
<sequence>FGYIDTGTHVSHFSYTLALALGFKNIIMIGQDLAFDKEGNSHSKGFDFGEKFSGEENIDKLKVPAYAGKGEVLTHITWNDYRIKLEYLFACNDQKAKFYNATEGGARINFTEELSFKECCEKFLTKEKPKFELPKSLTKNRSDKLLVKFKEKIQKDQENAKRFLDDALALKQILENILSKDFILPLEFLEKVYQNIENFNHSLDEDEFIQDETLRGAFAYRGKMIADVLKLHIQDKTHFITAYIKAYHEWLLYFMEKLEQKYKSLSKV</sequence>
<keyword evidence="1" id="KW-0808">Transferase</keyword>
<evidence type="ECO:0000313" key="4">
    <source>
        <dbReference type="EMBL" id="EAL8963959.1"/>
    </source>
</evidence>
<proteinExistence type="predicted"/>
<evidence type="ECO:0000313" key="1">
    <source>
        <dbReference type="EMBL" id="EAK2297624.1"/>
    </source>
</evidence>